<dbReference type="PANTHER" id="PTHR31662">
    <property type="entry name" value="BNAANNG10740D PROTEIN-RELATED"/>
    <property type="match status" value="1"/>
</dbReference>
<comment type="similarity">
    <text evidence="1">Belongs to the GeBP family.</text>
</comment>
<name>A0AAV7GJ40_DENCH</name>
<dbReference type="EMBL" id="JAGFBR010000014">
    <property type="protein sequence ID" value="KAH0455448.1"/>
    <property type="molecule type" value="Genomic_DNA"/>
</dbReference>
<dbReference type="InterPro" id="IPR053932">
    <property type="entry name" value="GeBP-like_DBD"/>
</dbReference>
<protein>
    <recommendedName>
        <fullName evidence="4">Glabrous enhancer-binding protein-like DBD domain-containing protein</fullName>
    </recommendedName>
</protein>
<gene>
    <name evidence="5" type="ORF">IEQ34_015480</name>
</gene>
<dbReference type="Proteomes" id="UP000775213">
    <property type="component" value="Unassembled WGS sequence"/>
</dbReference>
<evidence type="ECO:0000256" key="1">
    <source>
        <dbReference type="ARBA" id="ARBA00010820"/>
    </source>
</evidence>
<feature type="chain" id="PRO_5043507541" description="Glabrous enhancer-binding protein-like DBD domain-containing protein" evidence="3">
    <location>
        <begin position="18"/>
        <end position="432"/>
    </location>
</feature>
<reference evidence="5 6" key="1">
    <citation type="journal article" date="2021" name="Hortic Res">
        <title>Chromosome-scale assembly of the Dendrobium chrysotoxum genome enhances the understanding of orchid evolution.</title>
        <authorList>
            <person name="Zhang Y."/>
            <person name="Zhang G.Q."/>
            <person name="Zhang D."/>
            <person name="Liu X.D."/>
            <person name="Xu X.Y."/>
            <person name="Sun W.H."/>
            <person name="Yu X."/>
            <person name="Zhu X."/>
            <person name="Wang Z.W."/>
            <person name="Zhao X."/>
            <person name="Zhong W.Y."/>
            <person name="Chen H."/>
            <person name="Yin W.L."/>
            <person name="Huang T."/>
            <person name="Niu S.C."/>
            <person name="Liu Z.J."/>
        </authorList>
    </citation>
    <scope>NUCLEOTIDE SEQUENCE [LARGE SCALE GENOMIC DNA]</scope>
    <source>
        <strain evidence="5">Lindl</strain>
    </source>
</reference>
<feature type="region of interest" description="Disordered" evidence="2">
    <location>
        <begin position="63"/>
        <end position="141"/>
    </location>
</feature>
<dbReference type="InterPro" id="IPR007592">
    <property type="entry name" value="GEBP"/>
</dbReference>
<keyword evidence="6" id="KW-1185">Reference proteome</keyword>
<evidence type="ECO:0000256" key="3">
    <source>
        <dbReference type="SAM" id="SignalP"/>
    </source>
</evidence>
<evidence type="ECO:0000313" key="6">
    <source>
        <dbReference type="Proteomes" id="UP000775213"/>
    </source>
</evidence>
<sequence>MFSTWLWWLGISAFSHVENNARTMRWKWGFLDICPYGARSAPIAMATLTPLNIKSAARKLPIKRKNPSQPQAQPASNSHSVSISTPNPNPNANPNPIPLSSYPPTLPSSHNTYEDDDPDAEYDDEEPEDEGGDSKQPPFKFHRIWPESDEIRFLQGLLGCWSQGLVFPRDLNIFYDRFSESMSQPYTRSQLSEKLRRLRKKYRTMAGRIVRGQDPSRLSQHDRDLLHLSTRLWDPSNASTSPFSAPDAVAAGSAGNKRRRPNPRAPPSRARNSSSPPQVIVALESASAPFPPSNPPLALPSSSSPIKDNREYVDPPAPIGHKGSIDGTDFAASPEEIPKEELPAHPGSTSVEAKQTGAKHLAIKSVLDVLDGALNEVRSTLAVQGIISSDGTLEQGSEMKSMLKRWQEHRLAELDLLAQRWRLTIEQKATQI</sequence>
<feature type="compositionally biased region" description="Polar residues" evidence="2">
    <location>
        <begin position="67"/>
        <end position="85"/>
    </location>
</feature>
<evidence type="ECO:0000256" key="2">
    <source>
        <dbReference type="SAM" id="MobiDB-lite"/>
    </source>
</evidence>
<feature type="compositionally biased region" description="Pro residues" evidence="2">
    <location>
        <begin position="289"/>
        <end position="298"/>
    </location>
</feature>
<organism evidence="5 6">
    <name type="scientific">Dendrobium chrysotoxum</name>
    <name type="common">Orchid</name>
    <dbReference type="NCBI Taxonomy" id="161865"/>
    <lineage>
        <taxon>Eukaryota</taxon>
        <taxon>Viridiplantae</taxon>
        <taxon>Streptophyta</taxon>
        <taxon>Embryophyta</taxon>
        <taxon>Tracheophyta</taxon>
        <taxon>Spermatophyta</taxon>
        <taxon>Magnoliopsida</taxon>
        <taxon>Liliopsida</taxon>
        <taxon>Asparagales</taxon>
        <taxon>Orchidaceae</taxon>
        <taxon>Epidendroideae</taxon>
        <taxon>Malaxideae</taxon>
        <taxon>Dendrobiinae</taxon>
        <taxon>Dendrobium</taxon>
    </lineage>
</organism>
<accession>A0AAV7GJ40</accession>
<dbReference type="Pfam" id="PF04504">
    <property type="entry name" value="GeBP-like_DBD"/>
    <property type="match status" value="1"/>
</dbReference>
<proteinExistence type="inferred from homology"/>
<dbReference type="GO" id="GO:0005634">
    <property type="term" value="C:nucleus"/>
    <property type="evidence" value="ECO:0007669"/>
    <property type="project" value="TreeGrafter"/>
</dbReference>
<evidence type="ECO:0000259" key="4">
    <source>
        <dbReference type="Pfam" id="PF04504"/>
    </source>
</evidence>
<evidence type="ECO:0000313" key="5">
    <source>
        <dbReference type="EMBL" id="KAH0455448.1"/>
    </source>
</evidence>
<dbReference type="PANTHER" id="PTHR31662:SF8">
    <property type="entry name" value="EXPRESSED PROTEIN"/>
    <property type="match status" value="1"/>
</dbReference>
<comment type="caution">
    <text evidence="5">The sequence shown here is derived from an EMBL/GenBank/DDBJ whole genome shotgun (WGS) entry which is preliminary data.</text>
</comment>
<keyword evidence="3" id="KW-0732">Signal</keyword>
<feature type="compositionally biased region" description="Low complexity" evidence="2">
    <location>
        <begin position="267"/>
        <end position="277"/>
    </location>
</feature>
<feature type="compositionally biased region" description="Pro residues" evidence="2">
    <location>
        <begin position="87"/>
        <end position="97"/>
    </location>
</feature>
<dbReference type="AlphaFoldDB" id="A0AAV7GJ40"/>
<feature type="signal peptide" evidence="3">
    <location>
        <begin position="1"/>
        <end position="17"/>
    </location>
</feature>
<feature type="region of interest" description="Disordered" evidence="2">
    <location>
        <begin position="236"/>
        <end position="331"/>
    </location>
</feature>
<feature type="compositionally biased region" description="Acidic residues" evidence="2">
    <location>
        <begin position="114"/>
        <end position="131"/>
    </location>
</feature>
<feature type="compositionally biased region" description="Low complexity" evidence="2">
    <location>
        <begin position="98"/>
        <end position="109"/>
    </location>
</feature>
<dbReference type="GO" id="GO:0006355">
    <property type="term" value="P:regulation of DNA-templated transcription"/>
    <property type="evidence" value="ECO:0007669"/>
    <property type="project" value="InterPro"/>
</dbReference>
<feature type="domain" description="Glabrous enhancer-binding protein-like DBD" evidence="4">
    <location>
        <begin position="141"/>
        <end position="234"/>
    </location>
</feature>